<dbReference type="SMART" id="SM00935">
    <property type="entry name" value="OmpH"/>
    <property type="match status" value="1"/>
</dbReference>
<keyword evidence="5" id="KW-1185">Reference proteome</keyword>
<dbReference type="GO" id="GO:0005829">
    <property type="term" value="C:cytosol"/>
    <property type="evidence" value="ECO:0007669"/>
    <property type="project" value="TreeGrafter"/>
</dbReference>
<reference evidence="4 5" key="1">
    <citation type="submission" date="2019-08" db="EMBL/GenBank/DDBJ databases">
        <title>In-depth cultivation of the pig gut microbiome towards novel bacterial diversity and tailored functional studies.</title>
        <authorList>
            <person name="Wylensek D."/>
            <person name="Hitch T.C.A."/>
            <person name="Clavel T."/>
        </authorList>
    </citation>
    <scope>NUCLEOTIDE SEQUENCE [LARGE SCALE GENOMIC DNA]</scope>
    <source>
        <strain evidence="4 5">SM-530-WT-4B</strain>
    </source>
</reference>
<dbReference type="SUPFAM" id="SSF111384">
    <property type="entry name" value="OmpH-like"/>
    <property type="match status" value="1"/>
</dbReference>
<proteinExistence type="inferred from homology"/>
<gene>
    <name evidence="4" type="ORF">FYJ74_01620</name>
</gene>
<dbReference type="Gene3D" id="3.30.910.20">
    <property type="entry name" value="Skp domain"/>
    <property type="match status" value="1"/>
</dbReference>
<evidence type="ECO:0000256" key="1">
    <source>
        <dbReference type="ARBA" id="ARBA00009091"/>
    </source>
</evidence>
<feature type="chain" id="PRO_5026661097" evidence="3">
    <location>
        <begin position="24"/>
        <end position="171"/>
    </location>
</feature>
<evidence type="ECO:0000313" key="4">
    <source>
        <dbReference type="EMBL" id="MST54753.1"/>
    </source>
</evidence>
<dbReference type="InterPro" id="IPR024930">
    <property type="entry name" value="Skp_dom_sf"/>
</dbReference>
<comment type="caution">
    <text evidence="4">The sequence shown here is derived from an EMBL/GenBank/DDBJ whole genome shotgun (WGS) entry which is preliminary data.</text>
</comment>
<dbReference type="PANTHER" id="PTHR35089">
    <property type="entry name" value="CHAPERONE PROTEIN SKP"/>
    <property type="match status" value="1"/>
</dbReference>
<dbReference type="Proteomes" id="UP000473699">
    <property type="component" value="Unassembled WGS sequence"/>
</dbReference>
<dbReference type="GO" id="GO:0050821">
    <property type="term" value="P:protein stabilization"/>
    <property type="evidence" value="ECO:0007669"/>
    <property type="project" value="TreeGrafter"/>
</dbReference>
<evidence type="ECO:0000256" key="2">
    <source>
        <dbReference type="ARBA" id="ARBA00022729"/>
    </source>
</evidence>
<dbReference type="RefSeq" id="WP_154527870.1">
    <property type="nucleotide sequence ID" value="NZ_VUNH01000001.1"/>
</dbReference>
<dbReference type="InterPro" id="IPR005632">
    <property type="entry name" value="Chaperone_Skp"/>
</dbReference>
<dbReference type="GO" id="GO:0051082">
    <property type="term" value="F:unfolded protein binding"/>
    <property type="evidence" value="ECO:0007669"/>
    <property type="project" value="InterPro"/>
</dbReference>
<dbReference type="PANTHER" id="PTHR35089:SF1">
    <property type="entry name" value="CHAPERONE PROTEIN SKP"/>
    <property type="match status" value="1"/>
</dbReference>
<feature type="signal peptide" evidence="3">
    <location>
        <begin position="1"/>
        <end position="23"/>
    </location>
</feature>
<protein>
    <submittedName>
        <fullName evidence="4">OmpH family outer membrane protein</fullName>
    </submittedName>
</protein>
<organism evidence="4 5">
    <name type="scientific">Pyramidobacter porci</name>
    <dbReference type="NCBI Taxonomy" id="2605789"/>
    <lineage>
        <taxon>Bacteria</taxon>
        <taxon>Thermotogati</taxon>
        <taxon>Synergistota</taxon>
        <taxon>Synergistia</taxon>
        <taxon>Synergistales</taxon>
        <taxon>Dethiosulfovibrionaceae</taxon>
        <taxon>Pyramidobacter</taxon>
    </lineage>
</organism>
<comment type="similarity">
    <text evidence="1">Belongs to the Skp family.</text>
</comment>
<evidence type="ECO:0000256" key="3">
    <source>
        <dbReference type="SAM" id="SignalP"/>
    </source>
</evidence>
<sequence>MRRAMTVFLAVLLLGVAAGTAPATEIAVVDTERLLTQSIPGKKGQEHLSEVQKVLQKGYNDLVALYRGRENLPEAQDIIRQGQAALEQQMAVERNAALAVLQSELAAATEAWRKKNPRIQAVVSRQLLLGADSKLDVTNAVMKEMNKRTPKFADLPTVTVNKPAPAQPAQK</sequence>
<evidence type="ECO:0000313" key="5">
    <source>
        <dbReference type="Proteomes" id="UP000473699"/>
    </source>
</evidence>
<name>A0A6L5Y987_9BACT</name>
<accession>A0A6L5Y987</accession>
<dbReference type="AlphaFoldDB" id="A0A6L5Y987"/>
<keyword evidence="2 3" id="KW-0732">Signal</keyword>
<dbReference type="EMBL" id="VUNH01000001">
    <property type="protein sequence ID" value="MST54753.1"/>
    <property type="molecule type" value="Genomic_DNA"/>
</dbReference>